<protein>
    <submittedName>
        <fullName evidence="1">Uncharacterized protein</fullName>
    </submittedName>
</protein>
<gene>
    <name evidence="1" type="ORF">CGZ93_10360</name>
</gene>
<sequence>MTYTHASGKRSLSADDRAHDFLASSAASTLPPADIAATLRVLLSWERADLGPLWDQVTTDGSGNPIVATDEQRLHHATWSEASILQERVRELRLALEHGR</sequence>
<dbReference type="AlphaFoldDB" id="A0A255H1J8"/>
<evidence type="ECO:0000313" key="2">
    <source>
        <dbReference type="Proteomes" id="UP000216311"/>
    </source>
</evidence>
<dbReference type="Proteomes" id="UP000216311">
    <property type="component" value="Unassembled WGS sequence"/>
</dbReference>
<proteinExistence type="predicted"/>
<organism evidence="1 2">
    <name type="scientific">Enemella dayhoffiae</name>
    <dbReference type="NCBI Taxonomy" id="2016507"/>
    <lineage>
        <taxon>Bacteria</taxon>
        <taxon>Bacillati</taxon>
        <taxon>Actinomycetota</taxon>
        <taxon>Actinomycetes</taxon>
        <taxon>Propionibacteriales</taxon>
        <taxon>Propionibacteriaceae</taxon>
        <taxon>Enemella</taxon>
    </lineage>
</organism>
<name>A0A255H1J8_9ACTN</name>
<evidence type="ECO:0000313" key="1">
    <source>
        <dbReference type="EMBL" id="OYO21472.1"/>
    </source>
</evidence>
<keyword evidence="2" id="KW-1185">Reference proteome</keyword>
<accession>A0A255H1J8</accession>
<comment type="caution">
    <text evidence="1">The sequence shown here is derived from an EMBL/GenBank/DDBJ whole genome shotgun (WGS) entry which is preliminary data.</text>
</comment>
<reference evidence="1 2" key="1">
    <citation type="submission" date="2017-07" db="EMBL/GenBank/DDBJ databases">
        <title>Draft whole genome sequences of clinical Proprionibacteriaceae strains.</title>
        <authorList>
            <person name="Bernier A.-M."/>
            <person name="Bernard K."/>
            <person name="Domingo M.-C."/>
        </authorList>
    </citation>
    <scope>NUCLEOTIDE SEQUENCE [LARGE SCALE GENOMIC DNA]</scope>
    <source>
        <strain evidence="1 2">NML 130396</strain>
    </source>
</reference>
<dbReference type="RefSeq" id="WP_094364074.1">
    <property type="nucleotide sequence ID" value="NZ_NMVQ01000015.1"/>
</dbReference>
<dbReference type="EMBL" id="NMVQ01000015">
    <property type="protein sequence ID" value="OYO21472.1"/>
    <property type="molecule type" value="Genomic_DNA"/>
</dbReference>